<dbReference type="GeneID" id="4388921"/>
<sequence>MAKDTGARPDAIPPTPLALPDDLILVNAVESQPPAYPREGNDPTFAGTSPARRTLWEDEKLLLR</sequence>
<dbReference type="EMBL" id="CH408030">
    <property type="protein sequence ID" value="EAQ90511.1"/>
    <property type="molecule type" value="Genomic_DNA"/>
</dbReference>
<dbReference type="Proteomes" id="UP000001056">
    <property type="component" value="Unassembled WGS sequence"/>
</dbReference>
<dbReference type="VEuPathDB" id="FungiDB:CHGG_02446"/>
<dbReference type="InParanoid" id="Q2HBF8"/>
<feature type="region of interest" description="Disordered" evidence="1">
    <location>
        <begin position="30"/>
        <end position="58"/>
    </location>
</feature>
<reference evidence="3" key="1">
    <citation type="journal article" date="2015" name="Genome Announc.">
        <title>Draft genome sequence of the cellulolytic fungus Chaetomium globosum.</title>
        <authorList>
            <person name="Cuomo C.A."/>
            <person name="Untereiner W.A."/>
            <person name="Ma L.-J."/>
            <person name="Grabherr M."/>
            <person name="Birren B.W."/>
        </authorList>
    </citation>
    <scope>NUCLEOTIDE SEQUENCE [LARGE SCALE GENOMIC DNA]</scope>
    <source>
        <strain evidence="3">ATCC 6205 / CBS 148.51 / DSM 1962 / NBRC 6347 / NRRL 1970</strain>
    </source>
</reference>
<dbReference type="AlphaFoldDB" id="Q2HBF8"/>
<keyword evidence="3" id="KW-1185">Reference proteome</keyword>
<gene>
    <name evidence="2" type="ORF">CHGG_02446</name>
</gene>
<accession>Q2HBF8</accession>
<dbReference type="RefSeq" id="XP_001228962.1">
    <property type="nucleotide sequence ID" value="XM_001228961.1"/>
</dbReference>
<name>Q2HBF8_CHAGB</name>
<evidence type="ECO:0000256" key="1">
    <source>
        <dbReference type="SAM" id="MobiDB-lite"/>
    </source>
</evidence>
<protein>
    <submittedName>
        <fullName evidence="2">Uncharacterized protein</fullName>
    </submittedName>
</protein>
<proteinExistence type="predicted"/>
<dbReference type="HOGENOM" id="CLU_2867478_0_0_1"/>
<evidence type="ECO:0000313" key="2">
    <source>
        <dbReference type="EMBL" id="EAQ90511.1"/>
    </source>
</evidence>
<organism evidence="2 3">
    <name type="scientific">Chaetomium globosum (strain ATCC 6205 / CBS 148.51 / DSM 1962 / NBRC 6347 / NRRL 1970)</name>
    <name type="common">Soil fungus</name>
    <dbReference type="NCBI Taxonomy" id="306901"/>
    <lineage>
        <taxon>Eukaryota</taxon>
        <taxon>Fungi</taxon>
        <taxon>Dikarya</taxon>
        <taxon>Ascomycota</taxon>
        <taxon>Pezizomycotina</taxon>
        <taxon>Sordariomycetes</taxon>
        <taxon>Sordariomycetidae</taxon>
        <taxon>Sordariales</taxon>
        <taxon>Chaetomiaceae</taxon>
        <taxon>Chaetomium</taxon>
    </lineage>
</organism>
<evidence type="ECO:0000313" key="3">
    <source>
        <dbReference type="Proteomes" id="UP000001056"/>
    </source>
</evidence>